<evidence type="ECO:0000313" key="1">
    <source>
        <dbReference type="EMBL" id="MBX72645.1"/>
    </source>
</evidence>
<protein>
    <submittedName>
        <fullName evidence="1">Uncharacterized protein</fullName>
    </submittedName>
</protein>
<sequence>MHQKIIKPEAAKANLACQKLLKIRVPDPEKSA</sequence>
<reference evidence="1" key="1">
    <citation type="submission" date="2018-02" db="EMBL/GenBank/DDBJ databases">
        <title>Rhizophora mucronata_Transcriptome.</title>
        <authorList>
            <person name="Meera S.P."/>
            <person name="Sreeshan A."/>
            <person name="Augustine A."/>
        </authorList>
    </citation>
    <scope>NUCLEOTIDE SEQUENCE</scope>
    <source>
        <tissue evidence="1">Leaf</tissue>
    </source>
</reference>
<organism evidence="1">
    <name type="scientific">Rhizophora mucronata</name>
    <name type="common">Asiatic mangrove</name>
    <dbReference type="NCBI Taxonomy" id="61149"/>
    <lineage>
        <taxon>Eukaryota</taxon>
        <taxon>Viridiplantae</taxon>
        <taxon>Streptophyta</taxon>
        <taxon>Embryophyta</taxon>
        <taxon>Tracheophyta</taxon>
        <taxon>Spermatophyta</taxon>
        <taxon>Magnoliopsida</taxon>
        <taxon>eudicotyledons</taxon>
        <taxon>Gunneridae</taxon>
        <taxon>Pentapetalae</taxon>
        <taxon>rosids</taxon>
        <taxon>fabids</taxon>
        <taxon>Malpighiales</taxon>
        <taxon>Rhizophoraceae</taxon>
        <taxon>Rhizophora</taxon>
    </lineage>
</organism>
<name>A0A2P2R090_RHIMU</name>
<dbReference type="EMBL" id="GGEC01092161">
    <property type="protein sequence ID" value="MBX72645.1"/>
    <property type="molecule type" value="Transcribed_RNA"/>
</dbReference>
<proteinExistence type="predicted"/>
<dbReference type="AlphaFoldDB" id="A0A2P2R090"/>
<accession>A0A2P2R090</accession>